<evidence type="ECO:0000313" key="3">
    <source>
        <dbReference type="EMBL" id="KAJ1908834.1"/>
    </source>
</evidence>
<evidence type="ECO:0000256" key="1">
    <source>
        <dbReference type="SAM" id="MobiDB-lite"/>
    </source>
</evidence>
<dbReference type="EMBL" id="JANBPT010001311">
    <property type="protein sequence ID" value="KAJ1908834.1"/>
    <property type="molecule type" value="Genomic_DNA"/>
</dbReference>
<proteinExistence type="predicted"/>
<name>A0A9W7ZNV2_9FUNG</name>
<feature type="signal peptide" evidence="2">
    <location>
        <begin position="1"/>
        <end position="23"/>
    </location>
</feature>
<gene>
    <name evidence="3" type="ORF">IWQ60_011503</name>
</gene>
<accession>A0A9W7ZNV2</accession>
<keyword evidence="2" id="KW-0732">Signal</keyword>
<feature type="region of interest" description="Disordered" evidence="1">
    <location>
        <begin position="26"/>
        <end position="93"/>
    </location>
</feature>
<evidence type="ECO:0000256" key="2">
    <source>
        <dbReference type="SAM" id="SignalP"/>
    </source>
</evidence>
<protein>
    <submittedName>
        <fullName evidence="3">Uncharacterized protein</fullName>
    </submittedName>
</protein>
<organism evidence="3 4">
    <name type="scientific">Tieghemiomyces parasiticus</name>
    <dbReference type="NCBI Taxonomy" id="78921"/>
    <lineage>
        <taxon>Eukaryota</taxon>
        <taxon>Fungi</taxon>
        <taxon>Fungi incertae sedis</taxon>
        <taxon>Zoopagomycota</taxon>
        <taxon>Kickxellomycotina</taxon>
        <taxon>Dimargaritomycetes</taxon>
        <taxon>Dimargaritales</taxon>
        <taxon>Dimargaritaceae</taxon>
        <taxon>Tieghemiomyces</taxon>
    </lineage>
</organism>
<dbReference type="AlphaFoldDB" id="A0A9W7ZNV2"/>
<keyword evidence="4" id="KW-1185">Reference proteome</keyword>
<evidence type="ECO:0000313" key="4">
    <source>
        <dbReference type="Proteomes" id="UP001150569"/>
    </source>
</evidence>
<feature type="chain" id="PRO_5040908288" evidence="2">
    <location>
        <begin position="24"/>
        <end position="93"/>
    </location>
</feature>
<dbReference type="Proteomes" id="UP001150569">
    <property type="component" value="Unassembled WGS sequence"/>
</dbReference>
<comment type="caution">
    <text evidence="3">The sequence shown here is derived from an EMBL/GenBank/DDBJ whole genome shotgun (WGS) entry which is preliminary data.</text>
</comment>
<sequence>MHFRFALPTAFALAVLAVATVSATPEPGFNRMAKNWRTNKGASTGRRVTEAGKGLAGIKTRRQGGKLPDASGGKPPNASGGKLPDAAGSEAAA</sequence>
<reference evidence="3" key="1">
    <citation type="submission" date="2022-07" db="EMBL/GenBank/DDBJ databases">
        <title>Phylogenomic reconstructions and comparative analyses of Kickxellomycotina fungi.</title>
        <authorList>
            <person name="Reynolds N.K."/>
            <person name="Stajich J.E."/>
            <person name="Barry K."/>
            <person name="Grigoriev I.V."/>
            <person name="Crous P."/>
            <person name="Smith M.E."/>
        </authorList>
    </citation>
    <scope>NUCLEOTIDE SEQUENCE</scope>
    <source>
        <strain evidence="3">RSA 861</strain>
    </source>
</reference>